<gene>
    <name evidence="2" type="ORF">ACFOEB_15760</name>
</gene>
<dbReference type="SUPFAM" id="SSF53448">
    <property type="entry name" value="Nucleotide-diphospho-sugar transferases"/>
    <property type="match status" value="1"/>
</dbReference>
<dbReference type="InterPro" id="IPR029044">
    <property type="entry name" value="Nucleotide-diphossugar_trans"/>
</dbReference>
<comment type="caution">
    <text evidence="2">The sequence shown here is derived from an EMBL/GenBank/DDBJ whole genome shotgun (WGS) entry which is preliminary data.</text>
</comment>
<dbReference type="CDD" id="cd04179">
    <property type="entry name" value="DPM_DPG-synthase_like"/>
    <property type="match status" value="1"/>
</dbReference>
<dbReference type="PANTHER" id="PTHR10859:SF91">
    <property type="entry name" value="DOLICHYL-PHOSPHATE BETA-GLUCOSYLTRANSFERASE"/>
    <property type="match status" value="1"/>
</dbReference>
<evidence type="ECO:0000313" key="3">
    <source>
        <dbReference type="Proteomes" id="UP001595548"/>
    </source>
</evidence>
<dbReference type="PANTHER" id="PTHR10859">
    <property type="entry name" value="GLYCOSYL TRANSFERASE"/>
    <property type="match status" value="1"/>
</dbReference>
<keyword evidence="3" id="KW-1185">Reference proteome</keyword>
<dbReference type="EMBL" id="JBHRTL010000031">
    <property type="protein sequence ID" value="MFC3156667.1"/>
    <property type="molecule type" value="Genomic_DNA"/>
</dbReference>
<feature type="domain" description="Glycosyltransferase 2-like" evidence="1">
    <location>
        <begin position="10"/>
        <end position="134"/>
    </location>
</feature>
<dbReference type="InterPro" id="IPR001173">
    <property type="entry name" value="Glyco_trans_2-like"/>
</dbReference>
<dbReference type="Proteomes" id="UP001595548">
    <property type="component" value="Unassembled WGS sequence"/>
</dbReference>
<reference evidence="3" key="1">
    <citation type="journal article" date="2019" name="Int. J. Syst. Evol. Microbiol.">
        <title>The Global Catalogue of Microorganisms (GCM) 10K type strain sequencing project: providing services to taxonomists for standard genome sequencing and annotation.</title>
        <authorList>
            <consortium name="The Broad Institute Genomics Platform"/>
            <consortium name="The Broad Institute Genome Sequencing Center for Infectious Disease"/>
            <person name="Wu L."/>
            <person name="Ma J."/>
        </authorList>
    </citation>
    <scope>NUCLEOTIDE SEQUENCE [LARGE SCALE GENOMIC DNA]</scope>
    <source>
        <strain evidence="3">KCTC 52141</strain>
    </source>
</reference>
<evidence type="ECO:0000313" key="2">
    <source>
        <dbReference type="EMBL" id="MFC3156667.1"/>
    </source>
</evidence>
<organism evidence="2 3">
    <name type="scientific">Gilvimarinus japonicus</name>
    <dbReference type="NCBI Taxonomy" id="1796469"/>
    <lineage>
        <taxon>Bacteria</taxon>
        <taxon>Pseudomonadati</taxon>
        <taxon>Pseudomonadota</taxon>
        <taxon>Gammaproteobacteria</taxon>
        <taxon>Cellvibrionales</taxon>
        <taxon>Cellvibrionaceae</taxon>
        <taxon>Gilvimarinus</taxon>
    </lineage>
</organism>
<protein>
    <submittedName>
        <fullName evidence="2">Glycosyltransferase family 2 protein</fullName>
    </submittedName>
</protein>
<name>A0ABV7HYB8_9GAMM</name>
<accession>A0ABV7HYB8</accession>
<evidence type="ECO:0000259" key="1">
    <source>
        <dbReference type="Pfam" id="PF00535"/>
    </source>
</evidence>
<dbReference type="Pfam" id="PF00535">
    <property type="entry name" value="Glycos_transf_2"/>
    <property type="match status" value="1"/>
</dbReference>
<dbReference type="Gene3D" id="3.90.550.10">
    <property type="entry name" value="Spore Coat Polysaccharide Biosynthesis Protein SpsA, Chain A"/>
    <property type="match status" value="1"/>
</dbReference>
<proteinExistence type="predicted"/>
<dbReference type="RefSeq" id="WP_382418003.1">
    <property type="nucleotide sequence ID" value="NZ_AP031500.1"/>
</dbReference>
<sequence>MNETDVKCCAVIPVYKHAHVVEPCVRQLRAQGVTCVLVNDGGDADASATLRRLCDDTGSELCEQFPNGGKGSAVLLGMQHAQRLGFTHALQIDADGQHEVSDAPKLIAMATRHPQAVISGVPQYDQSVPRLRLYCRYLTHVWVWIETLSFDIRDSMCGFRVYPLAPTLTLARAVTLGSRMDFDTEVLVRLHWRGVTIMSVPTRVVYPEHGISNFRLWGDNVAISWMHTRLVLGMLARSPMLLARKVRRSFGGVYD</sequence>